<reference evidence="1 2" key="1">
    <citation type="journal article" date="2019" name="Nat. Ecol. Evol.">
        <title>Megaphylogeny resolves global patterns of mushroom evolution.</title>
        <authorList>
            <person name="Varga T."/>
            <person name="Krizsan K."/>
            <person name="Foldi C."/>
            <person name="Dima B."/>
            <person name="Sanchez-Garcia M."/>
            <person name="Sanchez-Ramirez S."/>
            <person name="Szollosi G.J."/>
            <person name="Szarkandi J.G."/>
            <person name="Papp V."/>
            <person name="Albert L."/>
            <person name="Andreopoulos W."/>
            <person name="Angelini C."/>
            <person name="Antonin V."/>
            <person name="Barry K.W."/>
            <person name="Bougher N.L."/>
            <person name="Buchanan P."/>
            <person name="Buyck B."/>
            <person name="Bense V."/>
            <person name="Catcheside P."/>
            <person name="Chovatia M."/>
            <person name="Cooper J."/>
            <person name="Damon W."/>
            <person name="Desjardin D."/>
            <person name="Finy P."/>
            <person name="Geml J."/>
            <person name="Haridas S."/>
            <person name="Hughes K."/>
            <person name="Justo A."/>
            <person name="Karasinski D."/>
            <person name="Kautmanova I."/>
            <person name="Kiss B."/>
            <person name="Kocsube S."/>
            <person name="Kotiranta H."/>
            <person name="LaButti K.M."/>
            <person name="Lechner B.E."/>
            <person name="Liimatainen K."/>
            <person name="Lipzen A."/>
            <person name="Lukacs Z."/>
            <person name="Mihaltcheva S."/>
            <person name="Morgado L.N."/>
            <person name="Niskanen T."/>
            <person name="Noordeloos M.E."/>
            <person name="Ohm R.A."/>
            <person name="Ortiz-Santana B."/>
            <person name="Ovrebo C."/>
            <person name="Racz N."/>
            <person name="Riley R."/>
            <person name="Savchenko A."/>
            <person name="Shiryaev A."/>
            <person name="Soop K."/>
            <person name="Spirin V."/>
            <person name="Szebenyi C."/>
            <person name="Tomsovsky M."/>
            <person name="Tulloss R.E."/>
            <person name="Uehling J."/>
            <person name="Grigoriev I.V."/>
            <person name="Vagvolgyi C."/>
            <person name="Papp T."/>
            <person name="Martin F.M."/>
            <person name="Miettinen O."/>
            <person name="Hibbett D.S."/>
            <person name="Nagy L.G."/>
        </authorList>
    </citation>
    <scope>NUCLEOTIDE SEQUENCE [LARGE SCALE GENOMIC DNA]</scope>
    <source>
        <strain evidence="1 2">CBS 309.79</strain>
    </source>
</reference>
<dbReference type="EMBL" id="ML178836">
    <property type="protein sequence ID" value="TFK98885.1"/>
    <property type="molecule type" value="Genomic_DNA"/>
</dbReference>
<dbReference type="OrthoDB" id="2901459at2759"/>
<organism evidence="1 2">
    <name type="scientific">Pterulicium gracile</name>
    <dbReference type="NCBI Taxonomy" id="1884261"/>
    <lineage>
        <taxon>Eukaryota</taxon>
        <taxon>Fungi</taxon>
        <taxon>Dikarya</taxon>
        <taxon>Basidiomycota</taxon>
        <taxon>Agaricomycotina</taxon>
        <taxon>Agaricomycetes</taxon>
        <taxon>Agaricomycetidae</taxon>
        <taxon>Agaricales</taxon>
        <taxon>Pleurotineae</taxon>
        <taxon>Pterulaceae</taxon>
        <taxon>Pterulicium</taxon>
    </lineage>
</organism>
<keyword evidence="2" id="KW-1185">Reference proteome</keyword>
<accession>A0A5C3Q9Z1</accession>
<evidence type="ECO:0000313" key="1">
    <source>
        <dbReference type="EMBL" id="TFK98885.1"/>
    </source>
</evidence>
<gene>
    <name evidence="1" type="ORF">BDV98DRAFT_189203</name>
</gene>
<name>A0A5C3Q9Z1_9AGAR</name>
<sequence length="343" mass="38523">MASILVFAVNSLIGQHPNGLENSLEHSYPHDATWSEYIRITMVCSTWRQIALHTPKFWTPLCFLLLVRSAHFPEILSRSGVAPLRLRITPSVLYSDSRAPPIPESRLAQLFDPARLLELNLYVDKCRRNILLESFPMGKTPLLEIFVLCKDMRVGGHLLEEYLAIPHHILNFPRPSIQNLLIELCHSPWESAASIPSYPNLVHRTLSQLAPTIYVVEVLRIINLSPKLEHLALFNDPTLLRQLHRPSLRPPDDPSLHADLPRLATLRLTGDSPFICGLLSKISHPPSTSLRLVCKGHWPAVNGLHPYTSLLDLVGLTTANPLYSASTVSLQKRGHSMASSAWY</sequence>
<evidence type="ECO:0000313" key="2">
    <source>
        <dbReference type="Proteomes" id="UP000305067"/>
    </source>
</evidence>
<dbReference type="STRING" id="1884261.A0A5C3Q9Z1"/>
<evidence type="ECO:0008006" key="3">
    <source>
        <dbReference type="Google" id="ProtNLM"/>
    </source>
</evidence>
<proteinExistence type="predicted"/>
<dbReference type="Proteomes" id="UP000305067">
    <property type="component" value="Unassembled WGS sequence"/>
</dbReference>
<dbReference type="AlphaFoldDB" id="A0A5C3Q9Z1"/>
<protein>
    <recommendedName>
        <fullName evidence="3">F-box domain-containing protein</fullName>
    </recommendedName>
</protein>